<dbReference type="GeneID" id="55987864"/>
<keyword evidence="4 7" id="KW-1133">Transmembrane helix</keyword>
<feature type="transmembrane region" description="Helical" evidence="7">
    <location>
        <begin position="317"/>
        <end position="336"/>
    </location>
</feature>
<gene>
    <name evidence="8" type="ORF">TRUGW13939_00350</name>
</gene>
<feature type="transmembrane region" description="Helical" evidence="7">
    <location>
        <begin position="232"/>
        <end position="253"/>
    </location>
</feature>
<keyword evidence="3 7" id="KW-0812">Transmembrane</keyword>
<dbReference type="EMBL" id="CP055898">
    <property type="protein sequence ID" value="QKX53273.1"/>
    <property type="molecule type" value="Genomic_DNA"/>
</dbReference>
<dbReference type="PANTHER" id="PTHR30618:SF0">
    <property type="entry name" value="PURINE-URACIL PERMEASE NCS1"/>
    <property type="match status" value="1"/>
</dbReference>
<dbReference type="GO" id="GO:0005886">
    <property type="term" value="C:plasma membrane"/>
    <property type="evidence" value="ECO:0007669"/>
    <property type="project" value="TreeGrafter"/>
</dbReference>
<evidence type="ECO:0000256" key="1">
    <source>
        <dbReference type="ARBA" id="ARBA00004141"/>
    </source>
</evidence>
<dbReference type="KEGG" id="trg:TRUGW13939_00350"/>
<feature type="transmembrane region" description="Helical" evidence="7">
    <location>
        <begin position="35"/>
        <end position="57"/>
    </location>
</feature>
<name>A0A7H8QJA7_TALRU</name>
<feature type="transmembrane region" description="Helical" evidence="7">
    <location>
        <begin position="382"/>
        <end position="400"/>
    </location>
</feature>
<dbReference type="FunFam" id="1.10.4160.10:FF:000001">
    <property type="entry name" value="Uracil permease, putative"/>
    <property type="match status" value="1"/>
</dbReference>
<feature type="compositionally biased region" description="Polar residues" evidence="6">
    <location>
        <begin position="7"/>
        <end position="18"/>
    </location>
</feature>
<keyword evidence="5 7" id="KW-0472">Membrane</keyword>
<feature type="compositionally biased region" description="Basic and acidic residues" evidence="6">
    <location>
        <begin position="19"/>
        <end position="28"/>
    </location>
</feature>
<dbReference type="PANTHER" id="PTHR30618">
    <property type="entry name" value="NCS1 FAMILY PURINE/PYRIMIDINE TRANSPORTER"/>
    <property type="match status" value="1"/>
</dbReference>
<comment type="subcellular location">
    <subcellularLocation>
        <location evidence="1">Membrane</location>
        <topology evidence="1">Multi-pass membrane protein</topology>
    </subcellularLocation>
</comment>
<evidence type="ECO:0000313" key="9">
    <source>
        <dbReference type="Proteomes" id="UP000509510"/>
    </source>
</evidence>
<evidence type="ECO:0000256" key="2">
    <source>
        <dbReference type="ARBA" id="ARBA00008974"/>
    </source>
</evidence>
<feature type="transmembrane region" description="Helical" evidence="7">
    <location>
        <begin position="112"/>
        <end position="129"/>
    </location>
</feature>
<evidence type="ECO:0008006" key="10">
    <source>
        <dbReference type="Google" id="ProtNLM"/>
    </source>
</evidence>
<feature type="transmembrane region" description="Helical" evidence="7">
    <location>
        <begin position="458"/>
        <end position="478"/>
    </location>
</feature>
<dbReference type="RefSeq" id="XP_035339452.1">
    <property type="nucleotide sequence ID" value="XM_035483559.1"/>
</dbReference>
<dbReference type="InterPro" id="IPR001248">
    <property type="entry name" value="Pur-cyt_permease"/>
</dbReference>
<organism evidence="8 9">
    <name type="scientific">Talaromyces rugulosus</name>
    <name type="common">Penicillium rugulosum</name>
    <dbReference type="NCBI Taxonomy" id="121627"/>
    <lineage>
        <taxon>Eukaryota</taxon>
        <taxon>Fungi</taxon>
        <taxon>Dikarya</taxon>
        <taxon>Ascomycota</taxon>
        <taxon>Pezizomycotina</taxon>
        <taxon>Eurotiomycetes</taxon>
        <taxon>Eurotiomycetidae</taxon>
        <taxon>Eurotiales</taxon>
        <taxon>Trichocomaceae</taxon>
        <taxon>Talaromyces</taxon>
        <taxon>Talaromyces sect. Islandici</taxon>
    </lineage>
</organism>
<sequence length="559" mass="61008">MGLRNRLQVNQGDSSLAHSNKDLEPIPRDSPKRTWTWPSLLGFWIAEAFSISMYQVTSTAVTKGLSPPMALGAMVVGHVLVCIPAMLNAYVGAIHGINFPIFTRVSFGMRGSYFAVFVRGIVAVIWFGTQSYQAGQCISVMIQAIWPSFKNLPNHLPQNSPVTSSELLCFFLAIIAQLPLLYLNVSTLRYFFLVKTMVMPVFGVVLFSWAVASAHGFGPVFSKPSHIKDGTPVAVVFLQCLTSAIGPKATLALNMPDLTRYARKPREVFWTQAVGLIILVSLCGLLGATVSSASEVIYGEVTWNPLQVALLWNNRAAQFFAAFCWAFAAIGTNISANSISFSNDIALWFPKYIDTRRGAFICAFLSILSMPCAASFSSFLGGYSLFLGAIAGVIIVDFWICRRRSLRIGSLYEMHGTHYFTAGFNLRAFLAFICGIVPNMPGLAAVCGQAGIPKGATYLYSLSWLVSILVSGSVYWVLFQIKPFKVDEEEEKFAIDGVEAETVMNEESSHVILKDESKMVHEISGAGIASHAYDPEKDTGGSPLERLLKDGGIGGRSAW</sequence>
<comment type="similarity">
    <text evidence="2">Belongs to the purine-cytosine permease (2.A.39) family.</text>
</comment>
<evidence type="ECO:0000256" key="5">
    <source>
        <dbReference type="ARBA" id="ARBA00023136"/>
    </source>
</evidence>
<evidence type="ECO:0000256" key="4">
    <source>
        <dbReference type="ARBA" id="ARBA00022989"/>
    </source>
</evidence>
<evidence type="ECO:0000256" key="7">
    <source>
        <dbReference type="SAM" id="Phobius"/>
    </source>
</evidence>
<feature type="transmembrane region" description="Helical" evidence="7">
    <location>
        <begin position="420"/>
        <end position="438"/>
    </location>
</feature>
<dbReference type="Proteomes" id="UP000509510">
    <property type="component" value="Chromosome I"/>
</dbReference>
<dbReference type="Pfam" id="PF02133">
    <property type="entry name" value="Transp_cyt_pur"/>
    <property type="match status" value="1"/>
</dbReference>
<keyword evidence="9" id="KW-1185">Reference proteome</keyword>
<dbReference type="GO" id="GO:0015205">
    <property type="term" value="F:nucleobase transmembrane transporter activity"/>
    <property type="evidence" value="ECO:0007669"/>
    <property type="project" value="TreeGrafter"/>
</dbReference>
<reference evidence="9" key="1">
    <citation type="submission" date="2020-06" db="EMBL/GenBank/DDBJ databases">
        <title>A chromosome-scale genome assembly of Talaromyces rugulosus W13939.</title>
        <authorList>
            <person name="Wang B."/>
            <person name="Guo L."/>
            <person name="Ye K."/>
            <person name="Wang L."/>
        </authorList>
    </citation>
    <scope>NUCLEOTIDE SEQUENCE [LARGE SCALE GENOMIC DNA]</scope>
    <source>
        <strain evidence="9">W13939</strain>
    </source>
</reference>
<feature type="transmembrane region" description="Helical" evidence="7">
    <location>
        <begin position="69"/>
        <end position="91"/>
    </location>
</feature>
<feature type="transmembrane region" description="Helical" evidence="7">
    <location>
        <begin position="274"/>
        <end position="297"/>
    </location>
</feature>
<dbReference type="Gene3D" id="1.10.4160.10">
    <property type="entry name" value="Hydantoin permease"/>
    <property type="match status" value="1"/>
</dbReference>
<dbReference type="AlphaFoldDB" id="A0A7H8QJA7"/>
<dbReference type="OrthoDB" id="2018619at2759"/>
<feature type="transmembrane region" description="Helical" evidence="7">
    <location>
        <begin position="190"/>
        <end position="212"/>
    </location>
</feature>
<feature type="region of interest" description="Disordered" evidence="6">
    <location>
        <begin position="1"/>
        <end position="28"/>
    </location>
</feature>
<evidence type="ECO:0000256" key="3">
    <source>
        <dbReference type="ARBA" id="ARBA00022692"/>
    </source>
</evidence>
<evidence type="ECO:0000256" key="6">
    <source>
        <dbReference type="SAM" id="MobiDB-lite"/>
    </source>
</evidence>
<accession>A0A7H8QJA7</accession>
<evidence type="ECO:0000313" key="8">
    <source>
        <dbReference type="EMBL" id="QKX53273.1"/>
    </source>
</evidence>
<protein>
    <recommendedName>
        <fullName evidence="10">NCS1 nucleoside transporter</fullName>
    </recommendedName>
</protein>
<feature type="transmembrane region" description="Helical" evidence="7">
    <location>
        <begin position="357"/>
        <end position="376"/>
    </location>
</feature>
<dbReference type="InterPro" id="IPR045225">
    <property type="entry name" value="Uracil/uridine/allantoin_perm"/>
</dbReference>
<feature type="transmembrane region" description="Helical" evidence="7">
    <location>
        <begin position="162"/>
        <end position="183"/>
    </location>
</feature>
<proteinExistence type="inferred from homology"/>